<name>A0A1B6HKK9_9HEMI</name>
<feature type="compositionally biased region" description="Polar residues" evidence="3">
    <location>
        <begin position="1265"/>
        <end position="1280"/>
    </location>
</feature>
<proteinExistence type="predicted"/>
<sequence length="1532" mass="168835">MECRLFLDTASRLCGPESDTSLTNSPTSSCTSATLLAGTKNKRHSMGEDWIKEEAPPPPTVKRVGSVKSVSQASTPTPSSTNSNGVLIWDWTIGSQHSSSAGSLVPSARALSSSVPDHSHVSLQLSKHSSFEFDDSLGILTPDQMNDFTMNCSETNIPRTPSTEDVPFLIQDLDYDKENDNQRRGSKRSSLEMQFEEASVAKNAQSQLFNNLTLSKREGSLEEKKYPNEIVMKEPEDVKERRVAKDELMEQEIAKDISEDTEMSDSNPSKKTSAMSVSYEPGSETVSNSENMEFIRINRTPSLEDLPMDKVDGKVEALAGPSKHVLPPPTSFVTSVTSIASLDNGYQGDGEWSRPASRGADHSPLANKVKTMDPMTDSDFFTESDADMHDDTSGQMGSGTGRGDRKAQVIDGTLYGGVSGSAQNPTGGSVYMSNQGNQRCPAFTPNTEEMDSSGIYSDLERKPEEPNSDGGQILTENNVDETNENEKDFSPEGSTRTGSSIRSDMSQTLISPAAFANLLMEQVNTIRNLAVSVPMESNENIDDAMEDDVFVNPTTDITDVLSEKTVVEVKDPSAKKREDHVIKKYKMPKRNVVSKIKTMITSNSTNKKEVEDENQENRRPGRTQRKNGRWDAVMNKIAQGKEEEKTKPSRLKEVKSKVFAGITVAPAAATQAPVQARSSVLQQASRKLSTRSLTNAQSASTRSLRDVTSLKSKSRRSRTRGSECSLPAGKSPTSQASSRNSSLSDVSLSKTSPQSLRGSKKRDGIRSTSPQSDGSAPGRPHTQTLPPRLLPPQKNGGVVAELKSSPIRKSTQRRPITAPSTKPAPLRDVNRVDHVASGVVPGVAAGVATGAKPLGEVVTRAPPAPTVRLDVASKELKHAAHGVEALGVLLNYLVYNLDAFSTPQLKKDLEKMRSDWLNTKLQMEEVKVSYLRSEEEKKSYQRQLEETQAELRAQGDSHTQRVQTLTKGHEDTVKELEWRLTNKVEEVRREHQQELCRLRQEHSKEVERVQAVANQRLSERERELSERLTATQSDYDTIKEQSRRLLDSMHSDKDAKLQATAGRCKMLQDEVASLRAVLELRSSELQELRKTSELAQRDALQLPPALQRITVLQARVEDLELQLERKTAVEQALAAEKEMMEQKVQQEDSKNKRLSQYNEELVWKLKHSSEVVSALAALNQEITTAKNIQLLSSPHSNLTTPKHCHGESHQRNGLTGVPKEGSPPQSPKVKGVVEKSDSVSWVLDLDEAPQNVATRLVRRAHSMRAVQSATPSPAHQTRTLPNPHKRQRSRTTTCVPGNKPQRTRSFSFDSDSSEVPVPRKLAAEWDRESSVSPPSQTGSQIDDTEDLIVVETIGEDRLSFLDLDHHIDREKIEVMGGEDFASPKLSSSSGGSEISVRSRRNEPKGIDNEEILMINRVDGLISSLPKESAGEAMISEETSDNDSGTRDSDEEVERYCSDDDSLSGSASELVERRRKYLIEHKIKIDLKHQNLTAKKVTELMPGSDSGSLSAATTAMDLSWSEDIDLLPSESEG</sequence>
<keyword evidence="1 2" id="KW-0175">Coiled coil</keyword>
<evidence type="ECO:0000256" key="2">
    <source>
        <dbReference type="SAM" id="Coils"/>
    </source>
</evidence>
<dbReference type="InterPro" id="IPR051293">
    <property type="entry name" value="MTUS1/CCDC69"/>
</dbReference>
<feature type="region of interest" description="Disordered" evidence="3">
    <location>
        <begin position="683"/>
        <end position="827"/>
    </location>
</feature>
<feature type="coiled-coil region" evidence="2">
    <location>
        <begin position="923"/>
        <end position="957"/>
    </location>
</feature>
<feature type="region of interest" description="Disordered" evidence="3">
    <location>
        <begin position="16"/>
        <end position="81"/>
    </location>
</feature>
<reference evidence="4" key="1">
    <citation type="submission" date="2015-11" db="EMBL/GenBank/DDBJ databases">
        <title>De novo transcriptome assembly of four potential Pierce s Disease insect vectors from Arizona vineyards.</title>
        <authorList>
            <person name="Tassone E.E."/>
        </authorList>
    </citation>
    <scope>NUCLEOTIDE SEQUENCE</scope>
</reference>
<feature type="coiled-coil region" evidence="2">
    <location>
        <begin position="1109"/>
        <end position="1160"/>
    </location>
</feature>
<feature type="compositionally biased region" description="Low complexity" evidence="3">
    <location>
        <begin position="1386"/>
        <end position="1395"/>
    </location>
</feature>
<feature type="compositionally biased region" description="Basic and acidic residues" evidence="3">
    <location>
        <begin position="606"/>
        <end position="619"/>
    </location>
</feature>
<feature type="region of interest" description="Disordered" evidence="3">
    <location>
        <begin position="1378"/>
        <end position="1402"/>
    </location>
</feature>
<dbReference type="PANTHER" id="PTHR24200:SF11">
    <property type="entry name" value="TOUCAN, ISOFORM A"/>
    <property type="match status" value="1"/>
</dbReference>
<feature type="region of interest" description="Disordered" evidence="3">
    <location>
        <begin position="598"/>
        <end position="629"/>
    </location>
</feature>
<dbReference type="GO" id="GO:0008017">
    <property type="term" value="F:microtubule binding"/>
    <property type="evidence" value="ECO:0007669"/>
    <property type="project" value="TreeGrafter"/>
</dbReference>
<feature type="compositionally biased region" description="Polar residues" evidence="3">
    <location>
        <begin position="264"/>
        <end position="276"/>
    </location>
</feature>
<feature type="compositionally biased region" description="Polar residues" evidence="3">
    <location>
        <begin position="420"/>
        <end position="438"/>
    </location>
</feature>
<gene>
    <name evidence="4" type="ORF">g.53536</name>
</gene>
<feature type="compositionally biased region" description="Polar residues" evidence="3">
    <location>
        <begin position="683"/>
        <end position="702"/>
    </location>
</feature>
<feature type="compositionally biased region" description="Basic and acidic residues" evidence="3">
    <location>
        <begin position="45"/>
        <end position="55"/>
    </location>
</feature>
<accession>A0A1B6HKK9</accession>
<dbReference type="GO" id="GO:0005634">
    <property type="term" value="C:nucleus"/>
    <property type="evidence" value="ECO:0007669"/>
    <property type="project" value="TreeGrafter"/>
</dbReference>
<feature type="region of interest" description="Disordered" evidence="3">
    <location>
        <begin position="1194"/>
        <end position="1233"/>
    </location>
</feature>
<feature type="region of interest" description="Disordered" evidence="3">
    <location>
        <begin position="1263"/>
        <end position="1343"/>
    </location>
</feature>
<evidence type="ECO:0000256" key="3">
    <source>
        <dbReference type="SAM" id="MobiDB-lite"/>
    </source>
</evidence>
<dbReference type="PANTHER" id="PTHR24200">
    <property type="entry name" value="TOUCAN, ISOFORM A"/>
    <property type="match status" value="1"/>
</dbReference>
<feature type="region of interest" description="Disordered" evidence="3">
    <location>
        <begin position="346"/>
        <end position="504"/>
    </location>
</feature>
<feature type="compositionally biased region" description="Basic and acidic residues" evidence="3">
    <location>
        <begin position="1443"/>
        <end position="1457"/>
    </location>
</feature>
<feature type="compositionally biased region" description="Low complexity" evidence="3">
    <location>
        <begin position="737"/>
        <end position="752"/>
    </location>
</feature>
<feature type="region of interest" description="Disordered" evidence="3">
    <location>
        <begin position="1428"/>
        <end position="1464"/>
    </location>
</feature>
<feature type="compositionally biased region" description="Low complexity" evidence="3">
    <location>
        <begin position="779"/>
        <end position="793"/>
    </location>
</feature>
<protein>
    <submittedName>
        <fullName evidence="4">Uncharacterized protein</fullName>
    </submittedName>
</protein>
<feature type="region of interest" description="Disordered" evidence="3">
    <location>
        <begin position="258"/>
        <end position="292"/>
    </location>
</feature>
<feature type="compositionally biased region" description="Polar residues" evidence="3">
    <location>
        <begin position="492"/>
        <end position="504"/>
    </location>
</feature>
<dbReference type="EMBL" id="GECU01032581">
    <property type="protein sequence ID" value="JAS75125.1"/>
    <property type="molecule type" value="Transcribed_RNA"/>
</dbReference>
<feature type="compositionally biased region" description="Polar residues" evidence="3">
    <location>
        <begin position="18"/>
        <end position="34"/>
    </location>
</feature>
<feature type="compositionally biased region" description="Polar residues" evidence="3">
    <location>
        <begin position="1330"/>
        <end position="1341"/>
    </location>
</feature>
<evidence type="ECO:0000313" key="4">
    <source>
        <dbReference type="EMBL" id="JAS75125.1"/>
    </source>
</evidence>
<organism evidence="4">
    <name type="scientific">Homalodisca liturata</name>
    <dbReference type="NCBI Taxonomy" id="320908"/>
    <lineage>
        <taxon>Eukaryota</taxon>
        <taxon>Metazoa</taxon>
        <taxon>Ecdysozoa</taxon>
        <taxon>Arthropoda</taxon>
        <taxon>Hexapoda</taxon>
        <taxon>Insecta</taxon>
        <taxon>Pterygota</taxon>
        <taxon>Neoptera</taxon>
        <taxon>Paraneoptera</taxon>
        <taxon>Hemiptera</taxon>
        <taxon>Auchenorrhyncha</taxon>
        <taxon>Membracoidea</taxon>
        <taxon>Cicadellidae</taxon>
        <taxon>Cicadellinae</taxon>
        <taxon>Proconiini</taxon>
        <taxon>Homalodisca</taxon>
    </lineage>
</organism>
<evidence type="ECO:0000256" key="1">
    <source>
        <dbReference type="ARBA" id="ARBA00023054"/>
    </source>
</evidence>
<dbReference type="GO" id="GO:0005737">
    <property type="term" value="C:cytoplasm"/>
    <property type="evidence" value="ECO:0007669"/>
    <property type="project" value="TreeGrafter"/>
</dbReference>